<accession>E0UJU5</accession>
<dbReference type="KEGG" id="cyj:Cyan7822_1460"/>
<dbReference type="Proteomes" id="UP000008206">
    <property type="component" value="Chromosome"/>
</dbReference>
<organism evidence="1 2">
    <name type="scientific">Gloeothece verrucosa (strain PCC 7822)</name>
    <name type="common">Cyanothece sp. (strain PCC 7822)</name>
    <dbReference type="NCBI Taxonomy" id="497965"/>
    <lineage>
        <taxon>Bacteria</taxon>
        <taxon>Bacillati</taxon>
        <taxon>Cyanobacteriota</taxon>
        <taxon>Cyanophyceae</taxon>
        <taxon>Oscillatoriophycideae</taxon>
        <taxon>Chroococcales</taxon>
        <taxon>Aphanothecaceae</taxon>
        <taxon>Gloeothece</taxon>
        <taxon>Gloeothece verrucosa</taxon>
    </lineage>
</organism>
<dbReference type="STRING" id="497965.Cyan7822_1460"/>
<dbReference type="HOGENOM" id="CLU_1494609_0_0_3"/>
<dbReference type="Gene3D" id="3.90.79.10">
    <property type="entry name" value="Nucleoside Triphosphate Pyrophosphohydrolase"/>
    <property type="match status" value="1"/>
</dbReference>
<dbReference type="eggNOG" id="COG0494">
    <property type="taxonomic scope" value="Bacteria"/>
</dbReference>
<dbReference type="SUPFAM" id="SSF55811">
    <property type="entry name" value="Nudix"/>
    <property type="match status" value="1"/>
</dbReference>
<protein>
    <recommendedName>
        <fullName evidence="3">NUDIX hydrolase</fullName>
    </recommendedName>
</protein>
<dbReference type="EMBL" id="CP002198">
    <property type="protein sequence ID" value="ADN13456.1"/>
    <property type="molecule type" value="Genomic_DNA"/>
</dbReference>
<evidence type="ECO:0000313" key="1">
    <source>
        <dbReference type="EMBL" id="ADN13456.1"/>
    </source>
</evidence>
<keyword evidence="2" id="KW-1185">Reference proteome</keyword>
<reference evidence="2" key="1">
    <citation type="journal article" date="2011" name="MBio">
        <title>Novel metabolic attributes of the genus Cyanothece, comprising a group of unicellular nitrogen-fixing Cyanobacteria.</title>
        <authorList>
            <person name="Bandyopadhyay A."/>
            <person name="Elvitigala T."/>
            <person name="Welsh E."/>
            <person name="Stockel J."/>
            <person name="Liberton M."/>
            <person name="Min H."/>
            <person name="Sherman L.A."/>
            <person name="Pakrasi H.B."/>
        </authorList>
    </citation>
    <scope>NUCLEOTIDE SEQUENCE [LARGE SCALE GENOMIC DNA]</scope>
    <source>
        <strain evidence="2">PCC 7822</strain>
    </source>
</reference>
<sequence>MNSQQNWKTLSCFIDLDCPWLRLIGEKLENEQGQILDYWRIEKADSVVIITLQNERLLFPRAMYRPGLGKVTLDFPGGRVSEGKSPLEVVPDILQRELGIREEAIIALTPLNETGWAINSSFSNQKLYGFVAQLSSNLIISPEYLAATYPTSKQGIKELLKNLTCLQCRSLLLEWQIQALSVD</sequence>
<proteinExistence type="predicted"/>
<evidence type="ECO:0000313" key="2">
    <source>
        <dbReference type="Proteomes" id="UP000008206"/>
    </source>
</evidence>
<dbReference type="AlphaFoldDB" id="E0UJU5"/>
<dbReference type="OrthoDB" id="453003at2"/>
<name>E0UJU5_GLOV7</name>
<evidence type="ECO:0008006" key="3">
    <source>
        <dbReference type="Google" id="ProtNLM"/>
    </source>
</evidence>
<gene>
    <name evidence="1" type="ordered locus">Cyan7822_1460</name>
</gene>
<dbReference type="InterPro" id="IPR015797">
    <property type="entry name" value="NUDIX_hydrolase-like_dom_sf"/>
</dbReference>
<dbReference type="RefSeq" id="WP_013321563.1">
    <property type="nucleotide sequence ID" value="NC_014501.1"/>
</dbReference>